<accession>A0AAV7ICH4</accession>
<comment type="caution">
    <text evidence="1">The sequence shown here is derived from an EMBL/GenBank/DDBJ whole genome shotgun (WGS) entry which is preliminary data.</text>
</comment>
<dbReference type="EMBL" id="JAHXZJ010001864">
    <property type="protein sequence ID" value="KAH0550000.1"/>
    <property type="molecule type" value="Genomic_DNA"/>
</dbReference>
<dbReference type="Proteomes" id="UP000826195">
    <property type="component" value="Unassembled WGS sequence"/>
</dbReference>
<proteinExistence type="predicted"/>
<name>A0AAV7ICH4_COTGL</name>
<gene>
    <name evidence="1" type="ORF">KQX54_016821</name>
</gene>
<reference evidence="1 2" key="1">
    <citation type="journal article" date="2021" name="J. Hered.">
        <title>A chromosome-level genome assembly of the parasitoid wasp, Cotesia glomerata (Hymenoptera: Braconidae).</title>
        <authorList>
            <person name="Pinto B.J."/>
            <person name="Weis J.J."/>
            <person name="Gamble T."/>
            <person name="Ode P.J."/>
            <person name="Paul R."/>
            <person name="Zaspel J.M."/>
        </authorList>
    </citation>
    <scope>NUCLEOTIDE SEQUENCE [LARGE SCALE GENOMIC DNA]</scope>
    <source>
        <strain evidence="1">CgM1</strain>
    </source>
</reference>
<protein>
    <submittedName>
        <fullName evidence="1">Uncharacterized protein</fullName>
    </submittedName>
</protein>
<organism evidence="1 2">
    <name type="scientific">Cotesia glomerata</name>
    <name type="common">Lepidopteran parasitic wasp</name>
    <name type="synonym">Apanteles glomeratus</name>
    <dbReference type="NCBI Taxonomy" id="32391"/>
    <lineage>
        <taxon>Eukaryota</taxon>
        <taxon>Metazoa</taxon>
        <taxon>Ecdysozoa</taxon>
        <taxon>Arthropoda</taxon>
        <taxon>Hexapoda</taxon>
        <taxon>Insecta</taxon>
        <taxon>Pterygota</taxon>
        <taxon>Neoptera</taxon>
        <taxon>Endopterygota</taxon>
        <taxon>Hymenoptera</taxon>
        <taxon>Apocrita</taxon>
        <taxon>Ichneumonoidea</taxon>
        <taxon>Braconidae</taxon>
        <taxon>Microgastrinae</taxon>
        <taxon>Cotesia</taxon>
    </lineage>
</organism>
<keyword evidence="2" id="KW-1185">Reference proteome</keyword>
<evidence type="ECO:0000313" key="1">
    <source>
        <dbReference type="EMBL" id="KAH0550000.1"/>
    </source>
</evidence>
<evidence type="ECO:0000313" key="2">
    <source>
        <dbReference type="Proteomes" id="UP000826195"/>
    </source>
</evidence>
<sequence length="187" mass="21710">MLNAGAEESDSDEVWPRGLPQHCYVLAAPHGHPGGRHTPSSRIVGTYFPRATRRVKDVFRRWLRPSRLWGKTTSRQSFEDQKQDRDAKLYISVCLYCTWELNKSWLLLMMLKRVWIDKKMLILNWNLILIRNGRWAQLAPPSRFSRGKDARETPFGGGYWDTLHSENILPGMALCARHHTWRSGIGP</sequence>
<dbReference type="AlphaFoldDB" id="A0AAV7ICH4"/>